<dbReference type="InterPro" id="IPR005119">
    <property type="entry name" value="LysR_subst-bd"/>
</dbReference>
<dbReference type="SUPFAM" id="SSF53850">
    <property type="entry name" value="Periplasmic binding protein-like II"/>
    <property type="match status" value="1"/>
</dbReference>
<evidence type="ECO:0000256" key="3">
    <source>
        <dbReference type="ARBA" id="ARBA00023125"/>
    </source>
</evidence>
<dbReference type="Gene3D" id="1.10.10.10">
    <property type="entry name" value="Winged helix-like DNA-binding domain superfamily/Winged helix DNA-binding domain"/>
    <property type="match status" value="1"/>
</dbReference>
<protein>
    <submittedName>
        <fullName evidence="6">LysR family transcriptional regulator</fullName>
    </submittedName>
</protein>
<dbReference type="Gene3D" id="3.40.190.290">
    <property type="match status" value="1"/>
</dbReference>
<dbReference type="PROSITE" id="PS50931">
    <property type="entry name" value="HTH_LYSR"/>
    <property type="match status" value="1"/>
</dbReference>
<comment type="caution">
    <text evidence="6">The sequence shown here is derived from an EMBL/GenBank/DDBJ whole genome shotgun (WGS) entry which is preliminary data.</text>
</comment>
<proteinExistence type="inferred from homology"/>
<organism evidence="6 7">
    <name type="scientific">Arenibacterium halophilum</name>
    <dbReference type="NCBI Taxonomy" id="2583821"/>
    <lineage>
        <taxon>Bacteria</taxon>
        <taxon>Pseudomonadati</taxon>
        <taxon>Pseudomonadota</taxon>
        <taxon>Alphaproteobacteria</taxon>
        <taxon>Rhodobacterales</taxon>
        <taxon>Paracoccaceae</taxon>
        <taxon>Arenibacterium</taxon>
    </lineage>
</organism>
<evidence type="ECO:0000259" key="5">
    <source>
        <dbReference type="PROSITE" id="PS50931"/>
    </source>
</evidence>
<dbReference type="InterPro" id="IPR000847">
    <property type="entry name" value="LysR_HTH_N"/>
</dbReference>
<dbReference type="Proteomes" id="UP001191082">
    <property type="component" value="Unassembled WGS sequence"/>
</dbReference>
<feature type="domain" description="HTH lysR-type" evidence="5">
    <location>
        <begin position="21"/>
        <end position="78"/>
    </location>
</feature>
<dbReference type="Pfam" id="PF00126">
    <property type="entry name" value="HTH_1"/>
    <property type="match status" value="1"/>
</dbReference>
<dbReference type="SUPFAM" id="SSF46785">
    <property type="entry name" value="Winged helix' DNA-binding domain"/>
    <property type="match status" value="1"/>
</dbReference>
<evidence type="ECO:0000256" key="4">
    <source>
        <dbReference type="ARBA" id="ARBA00023163"/>
    </source>
</evidence>
<dbReference type="EMBL" id="VCPC01000001">
    <property type="protein sequence ID" value="TMV15275.1"/>
    <property type="molecule type" value="Genomic_DNA"/>
</dbReference>
<reference evidence="6 7" key="1">
    <citation type="submission" date="2019-05" db="EMBL/GenBank/DDBJ databases">
        <title>Marivita sp. nov. isolated from sea sediment.</title>
        <authorList>
            <person name="Kim W."/>
        </authorList>
    </citation>
    <scope>NUCLEOTIDE SEQUENCE [LARGE SCALE GENOMIC DNA]</scope>
    <source>
        <strain evidence="6 7">CAU 1492</strain>
    </source>
</reference>
<gene>
    <name evidence="6" type="ORF">FGK64_04750</name>
</gene>
<accession>A0ABY2XE31</accession>
<evidence type="ECO:0000313" key="6">
    <source>
        <dbReference type="EMBL" id="TMV15275.1"/>
    </source>
</evidence>
<name>A0ABY2XE31_9RHOB</name>
<keyword evidence="2" id="KW-0805">Transcription regulation</keyword>
<keyword evidence="3" id="KW-0238">DNA-binding</keyword>
<dbReference type="InterPro" id="IPR036390">
    <property type="entry name" value="WH_DNA-bd_sf"/>
</dbReference>
<evidence type="ECO:0000256" key="2">
    <source>
        <dbReference type="ARBA" id="ARBA00023015"/>
    </source>
</evidence>
<dbReference type="PRINTS" id="PR00039">
    <property type="entry name" value="HTHLYSR"/>
</dbReference>
<keyword evidence="7" id="KW-1185">Reference proteome</keyword>
<comment type="similarity">
    <text evidence="1">Belongs to the LysR transcriptional regulatory family.</text>
</comment>
<evidence type="ECO:0000256" key="1">
    <source>
        <dbReference type="ARBA" id="ARBA00009437"/>
    </source>
</evidence>
<evidence type="ECO:0000313" key="7">
    <source>
        <dbReference type="Proteomes" id="UP001191082"/>
    </source>
</evidence>
<dbReference type="PANTHER" id="PTHR30126">
    <property type="entry name" value="HTH-TYPE TRANSCRIPTIONAL REGULATOR"/>
    <property type="match status" value="1"/>
</dbReference>
<sequence>MFQAIFIFKWVYVMQSALSHLSLHKIAVFCAVADHGSVTRAAEQLAIAQPVVTAHVRALSDKLGVALTRRRGRRIELTEEGRRVHAWGADLLRRARDLEQALAETREGRRGTATLAASMTFGSYVLPRLLVDSRARFPDADLAVQVVSPRAATQSVRDGGCDMAFTILEPGHDIDGLDVAPMRQEPLILIGAARPETPQTLSPAQLETLPFVAAQAGTPRRAIEDHALMAAGIGTRRIALELGHAEAIKQAVRAGAGVAFVFLSSVQDDLATGTLARIDTPGMALSVPIYLVRRRGRPLSPFHAALADHLTQAIRADTPVSAAK</sequence>
<dbReference type="InterPro" id="IPR036388">
    <property type="entry name" value="WH-like_DNA-bd_sf"/>
</dbReference>
<dbReference type="PANTHER" id="PTHR30126:SF39">
    <property type="entry name" value="HTH-TYPE TRANSCRIPTIONAL REGULATOR CYSL"/>
    <property type="match status" value="1"/>
</dbReference>
<keyword evidence="4" id="KW-0804">Transcription</keyword>
<dbReference type="Pfam" id="PF03466">
    <property type="entry name" value="LysR_substrate"/>
    <property type="match status" value="1"/>
</dbReference>